<feature type="region of interest" description="Disordered" evidence="1">
    <location>
        <begin position="1"/>
        <end position="28"/>
    </location>
</feature>
<feature type="compositionally biased region" description="Polar residues" evidence="1">
    <location>
        <begin position="1"/>
        <end position="12"/>
    </location>
</feature>
<dbReference type="AlphaFoldDB" id="A0AAD7RWQ9"/>
<gene>
    <name evidence="2" type="ORF">AAFF_G00103760</name>
</gene>
<comment type="caution">
    <text evidence="2">The sequence shown here is derived from an EMBL/GenBank/DDBJ whole genome shotgun (WGS) entry which is preliminary data.</text>
</comment>
<evidence type="ECO:0000313" key="3">
    <source>
        <dbReference type="Proteomes" id="UP001221898"/>
    </source>
</evidence>
<reference evidence="2" key="1">
    <citation type="journal article" date="2023" name="Science">
        <title>Genome structures resolve the early diversification of teleost fishes.</title>
        <authorList>
            <person name="Parey E."/>
            <person name="Louis A."/>
            <person name="Montfort J."/>
            <person name="Bouchez O."/>
            <person name="Roques C."/>
            <person name="Iampietro C."/>
            <person name="Lluch J."/>
            <person name="Castinel A."/>
            <person name="Donnadieu C."/>
            <person name="Desvignes T."/>
            <person name="Floi Bucao C."/>
            <person name="Jouanno E."/>
            <person name="Wen M."/>
            <person name="Mejri S."/>
            <person name="Dirks R."/>
            <person name="Jansen H."/>
            <person name="Henkel C."/>
            <person name="Chen W.J."/>
            <person name="Zahm M."/>
            <person name="Cabau C."/>
            <person name="Klopp C."/>
            <person name="Thompson A.W."/>
            <person name="Robinson-Rechavi M."/>
            <person name="Braasch I."/>
            <person name="Lecointre G."/>
            <person name="Bobe J."/>
            <person name="Postlethwait J.H."/>
            <person name="Berthelot C."/>
            <person name="Roest Crollius H."/>
            <person name="Guiguen Y."/>
        </authorList>
    </citation>
    <scope>NUCLEOTIDE SEQUENCE</scope>
    <source>
        <strain evidence="2">NC1722</strain>
    </source>
</reference>
<organism evidence="2 3">
    <name type="scientific">Aldrovandia affinis</name>
    <dbReference type="NCBI Taxonomy" id="143900"/>
    <lineage>
        <taxon>Eukaryota</taxon>
        <taxon>Metazoa</taxon>
        <taxon>Chordata</taxon>
        <taxon>Craniata</taxon>
        <taxon>Vertebrata</taxon>
        <taxon>Euteleostomi</taxon>
        <taxon>Actinopterygii</taxon>
        <taxon>Neopterygii</taxon>
        <taxon>Teleostei</taxon>
        <taxon>Notacanthiformes</taxon>
        <taxon>Halosauridae</taxon>
        <taxon>Aldrovandia</taxon>
    </lineage>
</organism>
<dbReference type="EMBL" id="JAINUG010000169">
    <property type="protein sequence ID" value="KAJ8390441.1"/>
    <property type="molecule type" value="Genomic_DNA"/>
</dbReference>
<protein>
    <submittedName>
        <fullName evidence="2">Uncharacterized protein</fullName>
    </submittedName>
</protein>
<feature type="compositionally biased region" description="Basic and acidic residues" evidence="1">
    <location>
        <begin position="13"/>
        <end position="22"/>
    </location>
</feature>
<keyword evidence="3" id="KW-1185">Reference proteome</keyword>
<sequence length="187" mass="20823">MGKLFSKQTPDTRSQDRKRDGMKNNLIPSQDSQIMRGSFLKQARDVHREVGGVGGASARRVRIDKALNRLALLFPALQGSPRLPLAGNAINGRPSHDSVVQRSPPSESLILKTAHPLPFQGIPNICTAAEWTRTTEPSSRPALCRILKQKGCRVKCHLLTPAFRFLTVLIRVRSQWSDSRSNSLPRR</sequence>
<dbReference type="Proteomes" id="UP001221898">
    <property type="component" value="Unassembled WGS sequence"/>
</dbReference>
<name>A0AAD7RWQ9_9TELE</name>
<evidence type="ECO:0000313" key="2">
    <source>
        <dbReference type="EMBL" id="KAJ8390441.1"/>
    </source>
</evidence>
<proteinExistence type="predicted"/>
<accession>A0AAD7RWQ9</accession>
<evidence type="ECO:0000256" key="1">
    <source>
        <dbReference type="SAM" id="MobiDB-lite"/>
    </source>
</evidence>